<reference evidence="4 5" key="1">
    <citation type="submission" date="2021-03" db="EMBL/GenBank/DDBJ databases">
        <authorList>
            <person name="So Y."/>
        </authorList>
    </citation>
    <scope>NUCLEOTIDE SEQUENCE [LARGE SCALE GENOMIC DNA]</scope>
    <source>
        <strain evidence="4 5">PWR1</strain>
    </source>
</reference>
<dbReference type="InterPro" id="IPR045337">
    <property type="entry name" value="MmgE_PrpD_C"/>
</dbReference>
<evidence type="ECO:0000313" key="4">
    <source>
        <dbReference type="EMBL" id="MBP0463144.1"/>
    </source>
</evidence>
<dbReference type="Pfam" id="PF19305">
    <property type="entry name" value="MmgE_PrpD_C"/>
    <property type="match status" value="1"/>
</dbReference>
<dbReference type="InterPro" id="IPR005656">
    <property type="entry name" value="MmgE_PrpD"/>
</dbReference>
<organism evidence="4 5">
    <name type="scientific">Roseomonas nitratireducens</name>
    <dbReference type="NCBI Taxonomy" id="2820810"/>
    <lineage>
        <taxon>Bacteria</taxon>
        <taxon>Pseudomonadati</taxon>
        <taxon>Pseudomonadota</taxon>
        <taxon>Alphaproteobacteria</taxon>
        <taxon>Acetobacterales</taxon>
        <taxon>Roseomonadaceae</taxon>
        <taxon>Roseomonas</taxon>
    </lineage>
</organism>
<comment type="caution">
    <text evidence="4">The sequence shown here is derived from an EMBL/GenBank/DDBJ whole genome shotgun (WGS) entry which is preliminary data.</text>
</comment>
<accession>A0ABS4AP54</accession>
<dbReference type="InterPro" id="IPR042183">
    <property type="entry name" value="MmgE/PrpD_sf_1"/>
</dbReference>
<dbReference type="Proteomes" id="UP000680815">
    <property type="component" value="Unassembled WGS sequence"/>
</dbReference>
<dbReference type="RefSeq" id="WP_209350544.1">
    <property type="nucleotide sequence ID" value="NZ_JAGIYZ010000003.1"/>
</dbReference>
<dbReference type="InterPro" id="IPR045336">
    <property type="entry name" value="MmgE_PrpD_N"/>
</dbReference>
<gene>
    <name evidence="4" type="ORF">J5Y09_04415</name>
</gene>
<dbReference type="InterPro" id="IPR036148">
    <property type="entry name" value="MmgE/PrpD_sf"/>
</dbReference>
<comment type="similarity">
    <text evidence="1">Belongs to the PrpD family.</text>
</comment>
<evidence type="ECO:0000313" key="5">
    <source>
        <dbReference type="Proteomes" id="UP000680815"/>
    </source>
</evidence>
<dbReference type="InterPro" id="IPR042188">
    <property type="entry name" value="MmgE/PrpD_sf_2"/>
</dbReference>
<feature type="domain" description="MmgE/PrpD N-terminal" evidence="2">
    <location>
        <begin position="15"/>
        <end position="249"/>
    </location>
</feature>
<dbReference type="EMBL" id="JAGIYZ010000003">
    <property type="protein sequence ID" value="MBP0463144.1"/>
    <property type="molecule type" value="Genomic_DNA"/>
</dbReference>
<dbReference type="PANTHER" id="PTHR16943">
    <property type="entry name" value="2-METHYLCITRATE DEHYDRATASE-RELATED"/>
    <property type="match status" value="1"/>
</dbReference>
<dbReference type="SUPFAM" id="SSF103378">
    <property type="entry name" value="2-methylcitrate dehydratase PrpD"/>
    <property type="match status" value="1"/>
</dbReference>
<keyword evidence="5" id="KW-1185">Reference proteome</keyword>
<evidence type="ECO:0000259" key="3">
    <source>
        <dbReference type="Pfam" id="PF19305"/>
    </source>
</evidence>
<protein>
    <submittedName>
        <fullName evidence="4">MmgE/PrpD family protein</fullName>
    </submittedName>
</protein>
<dbReference type="PANTHER" id="PTHR16943:SF8">
    <property type="entry name" value="2-METHYLCITRATE DEHYDRATASE"/>
    <property type="match status" value="1"/>
</dbReference>
<name>A0ABS4AP54_9PROT</name>
<dbReference type="Pfam" id="PF03972">
    <property type="entry name" value="MmgE_PrpD_N"/>
    <property type="match status" value="1"/>
</dbReference>
<evidence type="ECO:0000259" key="2">
    <source>
        <dbReference type="Pfam" id="PF03972"/>
    </source>
</evidence>
<feature type="domain" description="MmgE/PrpD C-terminal" evidence="3">
    <location>
        <begin position="271"/>
        <end position="422"/>
    </location>
</feature>
<proteinExistence type="inferred from homology"/>
<dbReference type="Gene3D" id="1.10.4100.10">
    <property type="entry name" value="2-methylcitrate dehydratase PrpD"/>
    <property type="match status" value="1"/>
</dbReference>
<dbReference type="Gene3D" id="3.30.1330.120">
    <property type="entry name" value="2-methylcitrate dehydratase PrpD"/>
    <property type="match status" value="1"/>
</dbReference>
<evidence type="ECO:0000256" key="1">
    <source>
        <dbReference type="ARBA" id="ARBA00006174"/>
    </source>
</evidence>
<sequence>MRNTPEALLLRHVLETPEGAIPGEARAAACRFAFDALAVGVAGTAHPAQPGVIAAARRWGSGAEASVWGEDLRLPAPQAAFVNAFQAHALEFDAIHEGAVVHAMTPTLSAAVAEAERQGALGRPVPGARFVAAIVAGIELACVIGAAARGPMRFFRPATAGMFGAYGAVARLRGFDAAMGTAGAGLMIGQIPGTMQAHHEGSVALAVQMGFAAAAAFRAADLAEAGLSGPQAWLTGASGFLALTEPEHDLAPGLAALGAPWQVTRLSHKPFPSGRLTHPAIDGVQRLLARGWIDAALIEEVVLHLPPLATRLVGRPLVSPLTPNYARLCLPYVVATTLRRATVDLADFSEARVTDAQTLALAARVTMREDGTTDQNAVVPQAVELRMAGGRIERVVVEAAIGSPERPLSDDAQIAKAEACVAASRHGFAPAAVRDVLGRVLGLAQETDAGILGRLYAVQ</sequence>